<sequence length="237" mass="25949">MRACLWKTKLGLCLNLLLLLPLLPLTLGAASSARSGPTRGQGLSTRSPEASDTVAVPTGRPARHPRRESGPPPPALAAVESSLTHSQEKKKKGKWKATFFETFSFYIIRNKIGITFSAWMVSSILIEHCSYHHHGEIALNNLEGFQPKGKRKWVGGKKEEVEFGNICFKENENLKPKEREALARLSLPVTLESFSVFPPVTHTHAHAHPSAGRILLSLAGTKLPSRNPRGDEVAVPG</sequence>
<protein>
    <submittedName>
        <fullName evidence="1">Uncharacterized protein</fullName>
    </submittedName>
</protein>
<reference evidence="1" key="2">
    <citation type="submission" date="2025-03" db="EMBL/GenBank/DDBJ databases">
        <authorList>
            <consortium name="ELIXIR-Norway"/>
            <consortium name="Elixir Norway"/>
        </authorList>
    </citation>
    <scope>NUCLEOTIDE SEQUENCE</scope>
</reference>
<dbReference type="EMBL" id="OX596086">
    <property type="protein sequence ID" value="CAM9891919.1"/>
    <property type="molecule type" value="Genomic_DNA"/>
</dbReference>
<dbReference type="Proteomes" id="UP001162501">
    <property type="component" value="Chromosome 2"/>
</dbReference>
<name>A0AC59YQF5_RANTA</name>
<proteinExistence type="predicted"/>
<organism evidence="1 2">
    <name type="scientific">Rangifer tarandus platyrhynchus</name>
    <name type="common">Svalbard reindeer</name>
    <dbReference type="NCBI Taxonomy" id="3082113"/>
    <lineage>
        <taxon>Eukaryota</taxon>
        <taxon>Metazoa</taxon>
        <taxon>Chordata</taxon>
        <taxon>Craniata</taxon>
        <taxon>Vertebrata</taxon>
        <taxon>Euteleostomi</taxon>
        <taxon>Mammalia</taxon>
        <taxon>Eutheria</taxon>
        <taxon>Laurasiatheria</taxon>
        <taxon>Artiodactyla</taxon>
        <taxon>Ruminantia</taxon>
        <taxon>Pecora</taxon>
        <taxon>Cervidae</taxon>
        <taxon>Odocoileinae</taxon>
        <taxon>Rangifer</taxon>
    </lineage>
</organism>
<accession>A0AC59YQF5</accession>
<evidence type="ECO:0000313" key="1">
    <source>
        <dbReference type="EMBL" id="CAM9891919.1"/>
    </source>
</evidence>
<evidence type="ECO:0000313" key="2">
    <source>
        <dbReference type="Proteomes" id="UP001162501"/>
    </source>
</evidence>
<reference evidence="1" key="1">
    <citation type="submission" date="2023-05" db="EMBL/GenBank/DDBJ databases">
        <authorList>
            <consortium name="ELIXIR-Norway"/>
        </authorList>
    </citation>
    <scope>NUCLEOTIDE SEQUENCE</scope>
</reference>
<gene>
    <name evidence="1" type="ORF">MRATA1EN22A_LOCUS8948</name>
</gene>